<dbReference type="OrthoDB" id="964913at2"/>
<evidence type="ECO:0000313" key="4">
    <source>
        <dbReference type="Proteomes" id="UP000244523"/>
    </source>
</evidence>
<keyword evidence="4" id="KW-1185">Reference proteome</keyword>
<sequence>MKRILHTVAFTLCMVGTVASADEVREVTVSFAAGTTGTTLSDTIIGYDSVLYSVGAEAGQTMSVRMDASNLATYFNVYEPGRGPGDEALVVGQFTDPPNAWTGTLGLSGEYTISVYMMRSAARRNEQSNFTMDISVTGATGAVVQGDFADGLAGGPDFFAVAVAGGGSLNLRSAPSTGASTVARLSNGQNVRNLGCRMAEGRRWCNVATLADPGDVGWAAGDFLVEGTGAAVQLPATVPNSGAGGERVSFAPGTSGAELTGTLAPGDSRRYLIGANNGQNLYVRVAPQGPPISYQIFNPDGSFLVDQMTSNREYRGQLWQSGDHVIEVINRTNASANYNIIIGID</sequence>
<accession>A0A2T6K5P4</accession>
<dbReference type="AlphaFoldDB" id="A0A2T6K5P4"/>
<dbReference type="RefSeq" id="WP_108388985.1">
    <property type="nucleotide sequence ID" value="NZ_QBUD01000023.1"/>
</dbReference>
<dbReference type="Gene3D" id="2.30.30.40">
    <property type="entry name" value="SH3 Domains"/>
    <property type="match status" value="1"/>
</dbReference>
<evidence type="ECO:0000313" key="3">
    <source>
        <dbReference type="EMBL" id="PUB09970.1"/>
    </source>
</evidence>
<name>A0A2T6K5P4_9RHOB</name>
<dbReference type="InterPro" id="IPR003646">
    <property type="entry name" value="SH3-like_bac-type"/>
</dbReference>
<feature type="signal peptide" evidence="1">
    <location>
        <begin position="1"/>
        <end position="21"/>
    </location>
</feature>
<organism evidence="3 4">
    <name type="scientific">Yoonia sediminilitoris</name>
    <dbReference type="NCBI Taxonomy" id="1286148"/>
    <lineage>
        <taxon>Bacteria</taxon>
        <taxon>Pseudomonadati</taxon>
        <taxon>Pseudomonadota</taxon>
        <taxon>Alphaproteobacteria</taxon>
        <taxon>Rhodobacterales</taxon>
        <taxon>Paracoccaceae</taxon>
        <taxon>Yoonia</taxon>
    </lineage>
</organism>
<evidence type="ECO:0000259" key="2">
    <source>
        <dbReference type="Pfam" id="PF08239"/>
    </source>
</evidence>
<reference evidence="3 4" key="1">
    <citation type="submission" date="2018-04" db="EMBL/GenBank/DDBJ databases">
        <title>Genomic Encyclopedia of Archaeal and Bacterial Type Strains, Phase II (KMG-II): from individual species to whole genera.</title>
        <authorList>
            <person name="Goeker M."/>
        </authorList>
    </citation>
    <scope>NUCLEOTIDE SEQUENCE [LARGE SCALE GENOMIC DNA]</scope>
    <source>
        <strain evidence="3 4">DSM 29955</strain>
    </source>
</reference>
<comment type="caution">
    <text evidence="3">The sequence shown here is derived from an EMBL/GenBank/DDBJ whole genome shotgun (WGS) entry which is preliminary data.</text>
</comment>
<dbReference type="Pfam" id="PF08239">
    <property type="entry name" value="SH3_3"/>
    <property type="match status" value="1"/>
</dbReference>
<keyword evidence="1" id="KW-0732">Signal</keyword>
<proteinExistence type="predicted"/>
<protein>
    <submittedName>
        <fullName evidence="3">SH3 domain-containing protein</fullName>
    </submittedName>
</protein>
<gene>
    <name evidence="3" type="ORF">C8N45_12322</name>
</gene>
<dbReference type="Gene3D" id="2.60.120.380">
    <property type="match status" value="2"/>
</dbReference>
<dbReference type="EMBL" id="QBUD01000023">
    <property type="protein sequence ID" value="PUB09970.1"/>
    <property type="molecule type" value="Genomic_DNA"/>
</dbReference>
<feature type="domain" description="SH3b" evidence="2">
    <location>
        <begin position="168"/>
        <end position="224"/>
    </location>
</feature>
<evidence type="ECO:0000256" key="1">
    <source>
        <dbReference type="SAM" id="SignalP"/>
    </source>
</evidence>
<feature type="chain" id="PRO_5015760960" evidence="1">
    <location>
        <begin position="22"/>
        <end position="345"/>
    </location>
</feature>
<dbReference type="Proteomes" id="UP000244523">
    <property type="component" value="Unassembled WGS sequence"/>
</dbReference>